<accession>A0A0C9XNJ1</accession>
<protein>
    <recommendedName>
        <fullName evidence="4">F-box domain-containing protein</fullName>
    </recommendedName>
</protein>
<dbReference type="AlphaFoldDB" id="A0A0C9XNJ1"/>
<evidence type="ECO:0000313" key="3">
    <source>
        <dbReference type="Proteomes" id="UP000054477"/>
    </source>
</evidence>
<dbReference type="HOGENOM" id="CLU_042691_0_0_1"/>
<reference evidence="3" key="2">
    <citation type="submission" date="2015-01" db="EMBL/GenBank/DDBJ databases">
        <title>Evolutionary Origins and Diversification of the Mycorrhizal Mutualists.</title>
        <authorList>
            <consortium name="DOE Joint Genome Institute"/>
            <consortium name="Mycorrhizal Genomics Consortium"/>
            <person name="Kohler A."/>
            <person name="Kuo A."/>
            <person name="Nagy L.G."/>
            <person name="Floudas D."/>
            <person name="Copeland A."/>
            <person name="Barry K.W."/>
            <person name="Cichocki N."/>
            <person name="Veneault-Fourrey C."/>
            <person name="LaButti K."/>
            <person name="Lindquist E.A."/>
            <person name="Lipzen A."/>
            <person name="Lundell T."/>
            <person name="Morin E."/>
            <person name="Murat C."/>
            <person name="Riley R."/>
            <person name="Ohm R."/>
            <person name="Sun H."/>
            <person name="Tunlid A."/>
            <person name="Henrissat B."/>
            <person name="Grigoriev I.V."/>
            <person name="Hibbett D.S."/>
            <person name="Martin F."/>
        </authorList>
    </citation>
    <scope>NUCLEOTIDE SEQUENCE [LARGE SCALE GENOMIC DNA]</scope>
    <source>
        <strain evidence="3">LaAM-08-1</strain>
    </source>
</reference>
<feature type="compositionally biased region" description="Polar residues" evidence="1">
    <location>
        <begin position="7"/>
        <end position="27"/>
    </location>
</feature>
<organism evidence="2 3">
    <name type="scientific">Laccaria amethystina LaAM-08-1</name>
    <dbReference type="NCBI Taxonomy" id="1095629"/>
    <lineage>
        <taxon>Eukaryota</taxon>
        <taxon>Fungi</taxon>
        <taxon>Dikarya</taxon>
        <taxon>Basidiomycota</taxon>
        <taxon>Agaricomycotina</taxon>
        <taxon>Agaricomycetes</taxon>
        <taxon>Agaricomycetidae</taxon>
        <taxon>Agaricales</taxon>
        <taxon>Agaricineae</taxon>
        <taxon>Hydnangiaceae</taxon>
        <taxon>Laccaria</taxon>
    </lineage>
</organism>
<feature type="region of interest" description="Disordered" evidence="1">
    <location>
        <begin position="1"/>
        <end position="30"/>
    </location>
</feature>
<dbReference type="OrthoDB" id="2269034at2759"/>
<keyword evidence="3" id="KW-1185">Reference proteome</keyword>
<gene>
    <name evidence="2" type="ORF">K443DRAFT_677039</name>
</gene>
<evidence type="ECO:0000313" key="2">
    <source>
        <dbReference type="EMBL" id="KIK03034.1"/>
    </source>
</evidence>
<reference evidence="2 3" key="1">
    <citation type="submission" date="2014-04" db="EMBL/GenBank/DDBJ databases">
        <authorList>
            <consortium name="DOE Joint Genome Institute"/>
            <person name="Kuo A."/>
            <person name="Kohler A."/>
            <person name="Nagy L.G."/>
            <person name="Floudas D."/>
            <person name="Copeland A."/>
            <person name="Barry K.W."/>
            <person name="Cichocki N."/>
            <person name="Veneault-Fourrey C."/>
            <person name="LaButti K."/>
            <person name="Lindquist E.A."/>
            <person name="Lipzen A."/>
            <person name="Lundell T."/>
            <person name="Morin E."/>
            <person name="Murat C."/>
            <person name="Sun H."/>
            <person name="Tunlid A."/>
            <person name="Henrissat B."/>
            <person name="Grigoriev I.V."/>
            <person name="Hibbett D.S."/>
            <person name="Martin F."/>
            <person name="Nordberg H.P."/>
            <person name="Cantor M.N."/>
            <person name="Hua S.X."/>
        </authorList>
    </citation>
    <scope>NUCLEOTIDE SEQUENCE [LARGE SCALE GENOMIC DNA]</scope>
    <source>
        <strain evidence="2 3">LaAM-08-1</strain>
    </source>
</reference>
<dbReference type="STRING" id="1095629.A0A0C9XNJ1"/>
<dbReference type="EMBL" id="KN838584">
    <property type="protein sequence ID" value="KIK03034.1"/>
    <property type="molecule type" value="Genomic_DNA"/>
</dbReference>
<name>A0A0C9XNJ1_9AGAR</name>
<dbReference type="Gene3D" id="1.20.1280.50">
    <property type="match status" value="1"/>
</dbReference>
<evidence type="ECO:0000256" key="1">
    <source>
        <dbReference type="SAM" id="MobiDB-lite"/>
    </source>
</evidence>
<dbReference type="Proteomes" id="UP000054477">
    <property type="component" value="Unassembled WGS sequence"/>
</dbReference>
<evidence type="ECO:0008006" key="4">
    <source>
        <dbReference type="Google" id="ProtNLM"/>
    </source>
</evidence>
<sequence length="525" mass="60376">MLKLNIEMTSPTPTQKIDESQLPSGENNPVDIAEHATRSDILQYGVSPIQHLPVELLERIFILCLSHGKALPLINESTYPPLSLCCVCRSWREVAYGLPGLWTAVSVDMDVIDLEELNILPYLFEQWCSRANHHPLNFRFKSDDRHHKQTGEMLNTFITSLSRRLHHLDIDSPNFNWLIQPYFEMYGGVGGLDDKPWSTLQFPKLKSAIIRDDIDVCNDRTTPLFPSAPCLERIRLDRVSFPVDSVHWLIIPWSQLTHLILVKLLYSHLWHQVFSMCPNLQHGSFNITRGLPVGNTRRVAFNHLVELTIAFNYPVNPSILSIFDFPALMTLKIATDDYYHDKGDYWSDAICHRFCEQVAPLRRLSLHGHWPFALLLEAAPHVVELDVSYHFIRRMLLSILHDQELGEILLVPDLKVLVVQLPVQYSELEANMIADLIKSRMLTMSSWHVGNRLEKLVAYLDLDSPSEVACMDMLRAKLQPFVDGGLLLEFKDTTHPWFGRLDPAITEWHEGMMGITRKGDYVHIR</sequence>
<dbReference type="SUPFAM" id="SSF52047">
    <property type="entry name" value="RNI-like"/>
    <property type="match status" value="1"/>
</dbReference>
<proteinExistence type="predicted"/>